<sequence>MKVLHCLNSPHVGGIERLVIEFAIAQKKQGIDVSIMLDTCKGQYYNYLLEQEIPILDSGIKGGWDFNYKTYKQLKKQFKAFQIVHLHSFSVLRSMSAKHSKVKTIYTIHGLSKNVRKEERLKYHAREFLKKWFLNSVDVLIANSHYTLDLARKHYSLKTVKTKTILNGIKLADYTPNSVPKNHEFTIGLVSRFTPRKRIDRLINAFNKYRNIGGVGELILVGNGTEFNTIKKMVKGLGLENLIKMVGYKTNVEDYYNAFDIIAHPSDNEGFGLIAVESFLYGKPIIVFNDSGGMKEVIQPIEPYNIVENEDEYAKRLLFYENHRAEIFKASKNRIAYAKKHFSIERMERDYYKAYKSILLR</sequence>
<dbReference type="PANTHER" id="PTHR12526">
    <property type="entry name" value="GLYCOSYLTRANSFERASE"/>
    <property type="match status" value="1"/>
</dbReference>
<comment type="caution">
    <text evidence="3">The sequence shown here is derived from an EMBL/GenBank/DDBJ whole genome shotgun (WGS) entry which is preliminary data.</text>
</comment>
<accession>A0ABT8W747</accession>
<proteinExistence type="predicted"/>
<dbReference type="Pfam" id="PF13439">
    <property type="entry name" value="Glyco_transf_4"/>
    <property type="match status" value="1"/>
</dbReference>
<evidence type="ECO:0000313" key="3">
    <source>
        <dbReference type="EMBL" id="MDO5968904.1"/>
    </source>
</evidence>
<dbReference type="InterPro" id="IPR028098">
    <property type="entry name" value="Glyco_trans_4-like_N"/>
</dbReference>
<dbReference type="EC" id="2.4.-.-" evidence="3"/>
<evidence type="ECO:0000259" key="1">
    <source>
        <dbReference type="Pfam" id="PF00534"/>
    </source>
</evidence>
<reference evidence="3" key="1">
    <citation type="submission" date="2023-07" db="EMBL/GenBank/DDBJ databases">
        <title>Two novel species in the genus Flavivirga.</title>
        <authorList>
            <person name="Kwon K."/>
        </authorList>
    </citation>
    <scope>NUCLEOTIDE SEQUENCE</scope>
    <source>
        <strain evidence="3">KCTC 52353</strain>
    </source>
</reference>
<dbReference type="EMBL" id="JAUOEK010000056">
    <property type="protein sequence ID" value="MDO5968904.1"/>
    <property type="molecule type" value="Genomic_DNA"/>
</dbReference>
<dbReference type="InterPro" id="IPR001296">
    <property type="entry name" value="Glyco_trans_1"/>
</dbReference>
<name>A0ABT8W747_9FLAO</name>
<keyword evidence="4" id="KW-1185">Reference proteome</keyword>
<dbReference type="Gene3D" id="3.40.50.2000">
    <property type="entry name" value="Glycogen Phosphorylase B"/>
    <property type="match status" value="2"/>
</dbReference>
<keyword evidence="3" id="KW-0808">Transferase</keyword>
<dbReference type="SUPFAM" id="SSF53756">
    <property type="entry name" value="UDP-Glycosyltransferase/glycogen phosphorylase"/>
    <property type="match status" value="1"/>
</dbReference>
<dbReference type="Pfam" id="PF00534">
    <property type="entry name" value="Glycos_transf_1"/>
    <property type="match status" value="1"/>
</dbReference>
<keyword evidence="3" id="KW-0328">Glycosyltransferase</keyword>
<evidence type="ECO:0000313" key="4">
    <source>
        <dbReference type="Proteomes" id="UP001176883"/>
    </source>
</evidence>
<gene>
    <name evidence="3" type="ORF">Q4Q35_03715</name>
</gene>
<dbReference type="GO" id="GO:0016757">
    <property type="term" value="F:glycosyltransferase activity"/>
    <property type="evidence" value="ECO:0007669"/>
    <property type="project" value="UniProtKB-KW"/>
</dbReference>
<feature type="domain" description="Glycosyl transferase family 1" evidence="1">
    <location>
        <begin position="181"/>
        <end position="340"/>
    </location>
</feature>
<dbReference type="RefSeq" id="WP_303276588.1">
    <property type="nucleotide sequence ID" value="NZ_JAUOEK010000056.1"/>
</dbReference>
<dbReference type="Proteomes" id="UP001176883">
    <property type="component" value="Unassembled WGS sequence"/>
</dbReference>
<evidence type="ECO:0000259" key="2">
    <source>
        <dbReference type="Pfam" id="PF13439"/>
    </source>
</evidence>
<organism evidence="3 4">
    <name type="scientific">Flavivirga aquimarina</name>
    <dbReference type="NCBI Taxonomy" id="2027862"/>
    <lineage>
        <taxon>Bacteria</taxon>
        <taxon>Pseudomonadati</taxon>
        <taxon>Bacteroidota</taxon>
        <taxon>Flavobacteriia</taxon>
        <taxon>Flavobacteriales</taxon>
        <taxon>Flavobacteriaceae</taxon>
        <taxon>Flavivirga</taxon>
    </lineage>
</organism>
<protein>
    <submittedName>
        <fullName evidence="3">Glycosyltransferase family 4 protein</fullName>
        <ecNumber evidence="3">2.4.-.-</ecNumber>
    </submittedName>
</protein>
<dbReference type="CDD" id="cd03801">
    <property type="entry name" value="GT4_PimA-like"/>
    <property type="match status" value="1"/>
</dbReference>
<feature type="domain" description="Glycosyltransferase subfamily 4-like N-terminal" evidence="2">
    <location>
        <begin position="12"/>
        <end position="171"/>
    </location>
</feature>